<organism evidence="1 2">
    <name type="scientific">Puccinia sorghi</name>
    <dbReference type="NCBI Taxonomy" id="27349"/>
    <lineage>
        <taxon>Eukaryota</taxon>
        <taxon>Fungi</taxon>
        <taxon>Dikarya</taxon>
        <taxon>Basidiomycota</taxon>
        <taxon>Pucciniomycotina</taxon>
        <taxon>Pucciniomycetes</taxon>
        <taxon>Pucciniales</taxon>
        <taxon>Pucciniaceae</taxon>
        <taxon>Puccinia</taxon>
    </lineage>
</organism>
<dbReference type="AlphaFoldDB" id="A0A0L6VTK8"/>
<protein>
    <submittedName>
        <fullName evidence="1">Uncharacterized protein</fullName>
    </submittedName>
</protein>
<accession>A0A0L6VTK8</accession>
<sequence>MIDLQGKRRRSDQVNSQQNSPCFSLIPIEMCFSQVKSNLFQTQALVSNPNPIWKIQLTVHDVVSPALLHELYHNLLLASIVPVAFFS</sequence>
<proteinExistence type="predicted"/>
<dbReference type="Proteomes" id="UP000037035">
    <property type="component" value="Unassembled WGS sequence"/>
</dbReference>
<comment type="caution">
    <text evidence="1">The sequence shown here is derived from an EMBL/GenBank/DDBJ whole genome shotgun (WGS) entry which is preliminary data.</text>
</comment>
<dbReference type="EMBL" id="LAVV01000821">
    <property type="protein sequence ID" value="KNZ64044.1"/>
    <property type="molecule type" value="Genomic_DNA"/>
</dbReference>
<evidence type="ECO:0000313" key="1">
    <source>
        <dbReference type="EMBL" id="KNZ64044.1"/>
    </source>
</evidence>
<reference evidence="1 2" key="1">
    <citation type="submission" date="2015-08" db="EMBL/GenBank/DDBJ databases">
        <title>Next Generation Sequencing and Analysis of the Genome of Puccinia sorghi L Schw, the Causal Agent of Maize Common Rust.</title>
        <authorList>
            <person name="Rochi L."/>
            <person name="Burguener G."/>
            <person name="Darino M."/>
            <person name="Turjanski A."/>
            <person name="Kreff E."/>
            <person name="Dieguez M.J."/>
            <person name="Sacco F."/>
        </authorList>
    </citation>
    <scope>NUCLEOTIDE SEQUENCE [LARGE SCALE GENOMIC DNA]</scope>
    <source>
        <strain evidence="1 2">RO10H11247</strain>
    </source>
</reference>
<gene>
    <name evidence="1" type="ORF">VP01_1073g7</name>
</gene>
<name>A0A0L6VTK8_9BASI</name>
<dbReference type="VEuPathDB" id="FungiDB:VP01_1073g7"/>
<keyword evidence="2" id="KW-1185">Reference proteome</keyword>
<evidence type="ECO:0000313" key="2">
    <source>
        <dbReference type="Proteomes" id="UP000037035"/>
    </source>
</evidence>